<evidence type="ECO:0000256" key="5">
    <source>
        <dbReference type="ARBA" id="ARBA00023125"/>
    </source>
</evidence>
<keyword evidence="3 9" id="KW-0862">Zinc</keyword>
<gene>
    <name evidence="12" type="ORF">SI7747_08010155</name>
</gene>
<evidence type="ECO:0000313" key="13">
    <source>
        <dbReference type="Proteomes" id="UP001189122"/>
    </source>
</evidence>
<organism evidence="12">
    <name type="scientific">Spirodela intermedia</name>
    <name type="common">Intermediate duckweed</name>
    <dbReference type="NCBI Taxonomy" id="51605"/>
    <lineage>
        <taxon>Eukaryota</taxon>
        <taxon>Viridiplantae</taxon>
        <taxon>Streptophyta</taxon>
        <taxon>Embryophyta</taxon>
        <taxon>Tracheophyta</taxon>
        <taxon>Spermatophyta</taxon>
        <taxon>Magnoliopsida</taxon>
        <taxon>Liliopsida</taxon>
        <taxon>Araceae</taxon>
        <taxon>Lemnoideae</taxon>
        <taxon>Spirodela</taxon>
    </lineage>
</organism>
<reference evidence="12 13" key="1">
    <citation type="submission" date="2019-12" db="EMBL/GenBank/DDBJ databases">
        <authorList>
            <person name="Scholz U."/>
            <person name="Mascher M."/>
            <person name="Fiebig A."/>
        </authorList>
    </citation>
    <scope>NUCLEOTIDE SEQUENCE</scope>
</reference>
<protein>
    <recommendedName>
        <fullName evidence="9">Dof zinc finger protein</fullName>
    </recommendedName>
</protein>
<dbReference type="PROSITE" id="PS50884">
    <property type="entry name" value="ZF_DOF_2"/>
    <property type="match status" value="1"/>
</dbReference>
<keyword evidence="7 8" id="KW-0539">Nucleus</keyword>
<evidence type="ECO:0000256" key="6">
    <source>
        <dbReference type="ARBA" id="ARBA00023163"/>
    </source>
</evidence>
<dbReference type="GO" id="GO:0003700">
    <property type="term" value="F:DNA-binding transcription factor activity"/>
    <property type="evidence" value="ECO:0007669"/>
    <property type="project" value="UniProtKB-UniRule"/>
</dbReference>
<dbReference type="InterPro" id="IPR045174">
    <property type="entry name" value="Dof"/>
</dbReference>
<dbReference type="GO" id="GO:0003677">
    <property type="term" value="F:DNA binding"/>
    <property type="evidence" value="ECO:0007669"/>
    <property type="project" value="UniProtKB-UniRule"/>
</dbReference>
<keyword evidence="13" id="KW-1185">Reference proteome</keyword>
<feature type="domain" description="Dof-type" evidence="11">
    <location>
        <begin position="27"/>
        <end position="81"/>
    </location>
</feature>
<keyword evidence="4 9" id="KW-0805">Transcription regulation</keyword>
<dbReference type="Pfam" id="PF02701">
    <property type="entry name" value="Zn_ribbon_Dof"/>
    <property type="match status" value="1"/>
</dbReference>
<dbReference type="PROSITE" id="PS01361">
    <property type="entry name" value="ZF_DOF_1"/>
    <property type="match status" value="1"/>
</dbReference>
<comment type="function">
    <text evidence="9">Transcription factor that binds specifically to a 5'-AA[AG]G-3' consensus core sequence.</text>
</comment>
<evidence type="ECO:0000259" key="11">
    <source>
        <dbReference type="PROSITE" id="PS50884"/>
    </source>
</evidence>
<keyword evidence="1 9" id="KW-0479">Metal-binding</keyword>
<sequence>MEPYSFLQSPTPSMAERRWNPAVIWAPRCPRCESSNTKFCYYNNYSLSQPRYFCKACRRYWTAGGALRNVPVGGATRRRSRAKAPAGRPHSRPPVLSEPGGAATVSLRRWNAHLTDPPLLSWPSRRQSSRLTIPRQA</sequence>
<dbReference type="EMBL" id="CACRZD030000008">
    <property type="protein sequence ID" value="CAA6663766.1"/>
    <property type="molecule type" value="Genomic_DNA"/>
</dbReference>
<keyword evidence="6 9" id="KW-0804">Transcription</keyword>
<dbReference type="GO" id="GO:0005634">
    <property type="term" value="C:nucleus"/>
    <property type="evidence" value="ECO:0007669"/>
    <property type="project" value="UniProtKB-SubCell"/>
</dbReference>
<evidence type="ECO:0000256" key="10">
    <source>
        <dbReference type="SAM" id="MobiDB-lite"/>
    </source>
</evidence>
<evidence type="ECO:0000256" key="9">
    <source>
        <dbReference type="RuleBase" id="RU369094"/>
    </source>
</evidence>
<evidence type="ECO:0000256" key="1">
    <source>
        <dbReference type="ARBA" id="ARBA00022723"/>
    </source>
</evidence>
<name>A0A7I8J0M2_SPIIN</name>
<comment type="subcellular location">
    <subcellularLocation>
        <location evidence="8 9">Nucleus</location>
    </subcellularLocation>
</comment>
<dbReference type="AlphaFoldDB" id="A0A7I8J0M2"/>
<evidence type="ECO:0000256" key="3">
    <source>
        <dbReference type="ARBA" id="ARBA00022833"/>
    </source>
</evidence>
<evidence type="ECO:0000256" key="7">
    <source>
        <dbReference type="ARBA" id="ARBA00023242"/>
    </source>
</evidence>
<dbReference type="EMBL" id="LR743595">
    <property type="protein sequence ID" value="CAA2624316.1"/>
    <property type="molecule type" value="Genomic_DNA"/>
</dbReference>
<keyword evidence="5 8" id="KW-0238">DNA-binding</keyword>
<evidence type="ECO:0000313" key="12">
    <source>
        <dbReference type="EMBL" id="CAA2624316.1"/>
    </source>
</evidence>
<keyword evidence="2 8" id="KW-0863">Zinc-finger</keyword>
<feature type="region of interest" description="Disordered" evidence="10">
    <location>
        <begin position="73"/>
        <end position="101"/>
    </location>
</feature>
<dbReference type="PANTHER" id="PTHR31992">
    <property type="entry name" value="DOF ZINC FINGER PROTEIN DOF1.4-RELATED"/>
    <property type="match status" value="1"/>
</dbReference>
<evidence type="ECO:0000256" key="4">
    <source>
        <dbReference type="ARBA" id="ARBA00023015"/>
    </source>
</evidence>
<proteinExistence type="predicted"/>
<dbReference type="InterPro" id="IPR003851">
    <property type="entry name" value="Znf_Dof"/>
</dbReference>
<dbReference type="Proteomes" id="UP001189122">
    <property type="component" value="Unassembled WGS sequence"/>
</dbReference>
<accession>A0A7I8J0M2</accession>
<evidence type="ECO:0000256" key="2">
    <source>
        <dbReference type="ARBA" id="ARBA00022771"/>
    </source>
</evidence>
<evidence type="ECO:0000256" key="8">
    <source>
        <dbReference type="PROSITE-ProRule" id="PRU00071"/>
    </source>
</evidence>
<dbReference type="GO" id="GO:0008270">
    <property type="term" value="F:zinc ion binding"/>
    <property type="evidence" value="ECO:0007669"/>
    <property type="project" value="UniProtKB-KW"/>
</dbReference>